<dbReference type="Pfam" id="PF00957">
    <property type="entry name" value="Synaptobrevin"/>
    <property type="match status" value="1"/>
</dbReference>
<dbReference type="GO" id="GO:0016020">
    <property type="term" value="C:membrane"/>
    <property type="evidence" value="ECO:0007669"/>
    <property type="project" value="InterPro"/>
</dbReference>
<comment type="subcellular location">
    <subcellularLocation>
        <location evidence="2">Endomembrane system</location>
        <topology evidence="2">Single-pass type IV membrane protein</topology>
    </subcellularLocation>
</comment>
<keyword evidence="5" id="KW-1133">Transmembrane helix</keyword>
<dbReference type="InterPro" id="IPR042855">
    <property type="entry name" value="V_SNARE_CC"/>
</dbReference>
<dbReference type="PRINTS" id="PR00219">
    <property type="entry name" value="SYNAPTOBREVN"/>
</dbReference>
<evidence type="ECO:0000256" key="3">
    <source>
        <dbReference type="PROSITE-ProRule" id="PRU00290"/>
    </source>
</evidence>
<feature type="transmembrane region" description="Helical" evidence="5">
    <location>
        <begin position="116"/>
        <end position="134"/>
    </location>
</feature>
<evidence type="ECO:0000256" key="1">
    <source>
        <dbReference type="ARBA" id="ARBA00008025"/>
    </source>
</evidence>
<dbReference type="EMBL" id="JAVHJS010000003">
    <property type="protein sequence ID" value="KAK2864528.1"/>
    <property type="molecule type" value="Genomic_DNA"/>
</dbReference>
<dbReference type="CDD" id="cd15870">
    <property type="entry name" value="R-SNARE_VAMP2"/>
    <property type="match status" value="1"/>
</dbReference>
<dbReference type="GO" id="GO:0016192">
    <property type="term" value="P:vesicle-mediated transport"/>
    <property type="evidence" value="ECO:0007669"/>
    <property type="project" value="InterPro"/>
</dbReference>
<evidence type="ECO:0000313" key="7">
    <source>
        <dbReference type="EMBL" id="KAK2864528.1"/>
    </source>
</evidence>
<organism evidence="7 8">
    <name type="scientific">Tachysurus vachellii</name>
    <name type="common">Darkbarbel catfish</name>
    <name type="synonym">Pelteobagrus vachellii</name>
    <dbReference type="NCBI Taxonomy" id="175792"/>
    <lineage>
        <taxon>Eukaryota</taxon>
        <taxon>Metazoa</taxon>
        <taxon>Chordata</taxon>
        <taxon>Craniata</taxon>
        <taxon>Vertebrata</taxon>
        <taxon>Euteleostomi</taxon>
        <taxon>Actinopterygii</taxon>
        <taxon>Neopterygii</taxon>
        <taxon>Teleostei</taxon>
        <taxon>Ostariophysi</taxon>
        <taxon>Siluriformes</taxon>
        <taxon>Bagridae</taxon>
        <taxon>Tachysurus</taxon>
    </lineage>
</organism>
<evidence type="ECO:0000313" key="8">
    <source>
        <dbReference type="Proteomes" id="UP001187315"/>
    </source>
</evidence>
<accession>A0AA88NQC4</accession>
<comment type="caution">
    <text evidence="7">The sequence shown here is derived from an EMBL/GenBank/DDBJ whole genome shotgun (WGS) entry which is preliminary data.</text>
</comment>
<dbReference type="GO" id="GO:0012505">
    <property type="term" value="C:endomembrane system"/>
    <property type="evidence" value="ECO:0007669"/>
    <property type="project" value="UniProtKB-SubCell"/>
</dbReference>
<name>A0AA88NQC4_TACVA</name>
<dbReference type="SUPFAM" id="SSF58038">
    <property type="entry name" value="SNARE fusion complex"/>
    <property type="match status" value="1"/>
</dbReference>
<feature type="domain" description="V-SNARE coiled-coil homology" evidence="6">
    <location>
        <begin position="54"/>
        <end position="114"/>
    </location>
</feature>
<keyword evidence="5" id="KW-0472">Membrane</keyword>
<keyword evidence="8" id="KW-1185">Reference proteome</keyword>
<keyword evidence="3" id="KW-0175">Coiled coil</keyword>
<feature type="region of interest" description="Disordered" evidence="4">
    <location>
        <begin position="15"/>
        <end position="54"/>
    </location>
</feature>
<evidence type="ECO:0000256" key="5">
    <source>
        <dbReference type="SAM" id="Phobius"/>
    </source>
</evidence>
<evidence type="ECO:0000256" key="2">
    <source>
        <dbReference type="ARBA" id="ARBA00046280"/>
    </source>
</evidence>
<keyword evidence="5" id="KW-0812">Transmembrane</keyword>
<dbReference type="InterPro" id="IPR001388">
    <property type="entry name" value="Synaptobrevin-like"/>
</dbReference>
<reference evidence="7" key="1">
    <citation type="submission" date="2023-08" db="EMBL/GenBank/DDBJ databases">
        <title>Pelteobagrus vachellii genome.</title>
        <authorList>
            <person name="Liu H."/>
        </authorList>
    </citation>
    <scope>NUCLEOTIDE SEQUENCE</scope>
    <source>
        <strain evidence="7">PRFRI_2022a</strain>
        <tissue evidence="7">Muscle</tissue>
    </source>
</reference>
<proteinExistence type="inferred from homology"/>
<dbReference type="PANTHER" id="PTHR45701">
    <property type="entry name" value="SYNAPTOBREVIN FAMILY MEMBER"/>
    <property type="match status" value="1"/>
</dbReference>
<protein>
    <recommendedName>
        <fullName evidence="6">V-SNARE coiled-coil homology domain-containing protein</fullName>
    </recommendedName>
</protein>
<dbReference type="PROSITE" id="PS00417">
    <property type="entry name" value="SYNAPTOBREVIN"/>
    <property type="match status" value="1"/>
</dbReference>
<evidence type="ECO:0000256" key="4">
    <source>
        <dbReference type="SAM" id="MobiDB-lite"/>
    </source>
</evidence>
<dbReference type="PROSITE" id="PS50892">
    <property type="entry name" value="V_SNARE"/>
    <property type="match status" value="1"/>
</dbReference>
<gene>
    <name evidence="7" type="ORF">Q7C36_003682</name>
</gene>
<sequence length="168" mass="18918">MCLWSFTSCLHQTPDAKNKLLSGPDQDVTTEPGAPDRDEGQEPDPAPNFTGNPRLQQTQDQVDEVVDIMRANVDKVLDRDKNLSELDDRADALHNGAMLFESSAAKLKNKYWWKNLKMMIIMGVVVVVLMGIAFSDLYQYFSTSILQHHLATSLNFRPFVISKSTDTD</sequence>
<dbReference type="Gene3D" id="1.20.5.110">
    <property type="match status" value="1"/>
</dbReference>
<dbReference type="Proteomes" id="UP001187315">
    <property type="component" value="Unassembled WGS sequence"/>
</dbReference>
<dbReference type="AlphaFoldDB" id="A0AA88NQC4"/>
<comment type="similarity">
    <text evidence="1">Belongs to the synaptobrevin family.</text>
</comment>
<dbReference type="InterPro" id="IPR016444">
    <property type="entry name" value="Synaptobrevin/VAMP"/>
</dbReference>
<evidence type="ECO:0000259" key="6">
    <source>
        <dbReference type="PROSITE" id="PS50892"/>
    </source>
</evidence>